<evidence type="ECO:0000313" key="1">
    <source>
        <dbReference type="EMBL" id="KAF7812599.1"/>
    </source>
</evidence>
<comment type="caution">
    <text evidence="1">The sequence shown here is derived from an EMBL/GenBank/DDBJ whole genome shotgun (WGS) entry which is preliminary data.</text>
</comment>
<evidence type="ECO:0000313" key="2">
    <source>
        <dbReference type="Proteomes" id="UP000634136"/>
    </source>
</evidence>
<reference evidence="1" key="1">
    <citation type="submission" date="2020-09" db="EMBL/GenBank/DDBJ databases">
        <title>Genome-Enabled Discovery of Anthraquinone Biosynthesis in Senna tora.</title>
        <authorList>
            <person name="Kang S.-H."/>
            <person name="Pandey R.P."/>
            <person name="Lee C.-M."/>
            <person name="Sim J.-S."/>
            <person name="Jeong J.-T."/>
            <person name="Choi B.-S."/>
            <person name="Jung M."/>
            <person name="Ginzburg D."/>
            <person name="Zhao K."/>
            <person name="Won S.Y."/>
            <person name="Oh T.-J."/>
            <person name="Yu Y."/>
            <person name="Kim N.-H."/>
            <person name="Lee O.R."/>
            <person name="Lee T.-H."/>
            <person name="Bashyal P."/>
            <person name="Kim T.-S."/>
            <person name="Lee W.-H."/>
            <person name="Kawkins C."/>
            <person name="Kim C.-K."/>
            <person name="Kim J.S."/>
            <person name="Ahn B.O."/>
            <person name="Rhee S.Y."/>
            <person name="Sohng J.K."/>
        </authorList>
    </citation>
    <scope>NUCLEOTIDE SEQUENCE</scope>
    <source>
        <tissue evidence="1">Leaf</tissue>
    </source>
</reference>
<protein>
    <submittedName>
        <fullName evidence="1">Uncharacterized protein</fullName>
    </submittedName>
</protein>
<sequence length="55" mass="6340">MAMRVRRFLYKNGSHFTRNDGLAFQADRVEGVNSLTEIFVNGRHDSCAVEAMHKR</sequence>
<dbReference type="AlphaFoldDB" id="A0A834WCY5"/>
<name>A0A834WCY5_9FABA</name>
<gene>
    <name evidence="1" type="ORF">G2W53_033575</name>
</gene>
<dbReference type="EMBL" id="JAAIUW010000010">
    <property type="protein sequence ID" value="KAF7812599.1"/>
    <property type="molecule type" value="Genomic_DNA"/>
</dbReference>
<organism evidence="1 2">
    <name type="scientific">Senna tora</name>
    <dbReference type="NCBI Taxonomy" id="362788"/>
    <lineage>
        <taxon>Eukaryota</taxon>
        <taxon>Viridiplantae</taxon>
        <taxon>Streptophyta</taxon>
        <taxon>Embryophyta</taxon>
        <taxon>Tracheophyta</taxon>
        <taxon>Spermatophyta</taxon>
        <taxon>Magnoliopsida</taxon>
        <taxon>eudicotyledons</taxon>
        <taxon>Gunneridae</taxon>
        <taxon>Pentapetalae</taxon>
        <taxon>rosids</taxon>
        <taxon>fabids</taxon>
        <taxon>Fabales</taxon>
        <taxon>Fabaceae</taxon>
        <taxon>Caesalpinioideae</taxon>
        <taxon>Cassia clade</taxon>
        <taxon>Senna</taxon>
    </lineage>
</organism>
<keyword evidence="2" id="KW-1185">Reference proteome</keyword>
<accession>A0A834WCY5</accession>
<proteinExistence type="predicted"/>
<dbReference type="Proteomes" id="UP000634136">
    <property type="component" value="Unassembled WGS sequence"/>
</dbReference>